<dbReference type="InterPro" id="IPR006638">
    <property type="entry name" value="Elp3/MiaA/NifB-like_rSAM"/>
</dbReference>
<dbReference type="KEGG" id="dbk:DGMP_39660"/>
<evidence type="ECO:0000256" key="5">
    <source>
        <dbReference type="ARBA" id="ARBA00022723"/>
    </source>
</evidence>
<keyword evidence="4 9" id="KW-0949">S-adenosyl-L-methionine</keyword>
<evidence type="ECO:0000256" key="9">
    <source>
        <dbReference type="HAMAP-Rule" id="MF_00206"/>
    </source>
</evidence>
<dbReference type="NCBIfam" id="NF004019">
    <property type="entry name" value="PRK05481.1"/>
    <property type="match status" value="1"/>
</dbReference>
<dbReference type="PANTHER" id="PTHR10949">
    <property type="entry name" value="LIPOYL SYNTHASE"/>
    <property type="match status" value="1"/>
</dbReference>
<comment type="function">
    <text evidence="9">Catalyzes the radical-mediated insertion of two sulfur atoms into the C-6 and C-8 positions of the octanoyl moiety bound to the lipoyl domains of lipoate-dependent enzymes, thereby converting the octanoylated domains into lipoylated derivatives.</text>
</comment>
<comment type="cofactor">
    <cofactor evidence="9">
        <name>[4Fe-4S] cluster</name>
        <dbReference type="ChEBI" id="CHEBI:49883"/>
    </cofactor>
    <text evidence="9">Binds 2 [4Fe-4S] clusters per subunit. One cluster is coordinated with 3 cysteines and an exchangeable S-adenosyl-L-methionine.</text>
</comment>
<dbReference type="NCBIfam" id="NF009544">
    <property type="entry name" value="PRK12928.1"/>
    <property type="match status" value="1"/>
</dbReference>
<dbReference type="SMART" id="SM00729">
    <property type="entry name" value="Elp3"/>
    <property type="match status" value="1"/>
</dbReference>
<dbReference type="GO" id="GO:0009249">
    <property type="term" value="P:protein lipoylation"/>
    <property type="evidence" value="ECO:0007669"/>
    <property type="project" value="UniProtKB-UniRule"/>
</dbReference>
<feature type="binding site" evidence="9">
    <location>
        <position position="47"/>
    </location>
    <ligand>
        <name>[4Fe-4S] cluster</name>
        <dbReference type="ChEBI" id="CHEBI:49883"/>
        <label>1</label>
    </ligand>
</feature>
<evidence type="ECO:0000256" key="7">
    <source>
        <dbReference type="ARBA" id="ARBA00023014"/>
    </source>
</evidence>
<comment type="subcellular location">
    <subcellularLocation>
        <location evidence="9">Cytoplasm</location>
    </subcellularLocation>
</comment>
<accession>A0A8D5JF17</accession>
<comment type="pathway">
    <text evidence="9">Protein modification; protein lipoylation via endogenous pathway; protein N(6)-(lipoyl)lysine from octanoyl-[acyl-carrier-protein]: step 2/2.</text>
</comment>
<evidence type="ECO:0000256" key="8">
    <source>
        <dbReference type="ARBA" id="ARBA00047326"/>
    </source>
</evidence>
<dbReference type="FunFam" id="3.20.20.70:FF:000040">
    <property type="entry name" value="Lipoyl synthase"/>
    <property type="match status" value="1"/>
</dbReference>
<feature type="binding site" evidence="9">
    <location>
        <position position="42"/>
    </location>
    <ligand>
        <name>[4Fe-4S] cluster</name>
        <dbReference type="ChEBI" id="CHEBI:49883"/>
        <label>1</label>
    </ligand>
</feature>
<reference evidence="11" key="1">
    <citation type="submission" date="2020-09" db="EMBL/GenBank/DDBJ databases">
        <title>Desulfogranum mesoprofundum gen. nov., sp. nov., a novel mesophilic, sulfate-reducing chemolithoautotroph isolated from a deep-sea hydrothermal vent chimney in the Suiyo Seamount.</title>
        <authorList>
            <person name="Hashimoto Y."/>
            <person name="Nakagawa S."/>
        </authorList>
    </citation>
    <scope>NUCLEOTIDE SEQUENCE</scope>
    <source>
        <strain evidence="11">KT2</strain>
    </source>
</reference>
<evidence type="ECO:0000256" key="2">
    <source>
        <dbReference type="ARBA" id="ARBA00022490"/>
    </source>
</evidence>
<evidence type="ECO:0000313" key="12">
    <source>
        <dbReference type="Proteomes" id="UP000826725"/>
    </source>
</evidence>
<dbReference type="Pfam" id="PF16881">
    <property type="entry name" value="LIAS_N"/>
    <property type="match status" value="1"/>
</dbReference>
<dbReference type="SFLD" id="SFLDF00271">
    <property type="entry name" value="lipoyl_synthase"/>
    <property type="match status" value="1"/>
</dbReference>
<dbReference type="PIRSF" id="PIRSF005963">
    <property type="entry name" value="Lipoyl_synth"/>
    <property type="match status" value="1"/>
</dbReference>
<dbReference type="EMBL" id="AP024086">
    <property type="protein sequence ID" value="BCL63273.1"/>
    <property type="molecule type" value="Genomic_DNA"/>
</dbReference>
<dbReference type="UniPathway" id="UPA00538">
    <property type="reaction ID" value="UER00593"/>
</dbReference>
<dbReference type="HAMAP" id="MF_00206">
    <property type="entry name" value="Lipoyl_synth"/>
    <property type="match status" value="1"/>
</dbReference>
<dbReference type="Proteomes" id="UP000826725">
    <property type="component" value="Chromosome"/>
</dbReference>
<feature type="binding site" evidence="9">
    <location>
        <position position="68"/>
    </location>
    <ligand>
        <name>[4Fe-4S] cluster</name>
        <dbReference type="ChEBI" id="CHEBI:49883"/>
        <label>2</label>
        <note>4Fe-4S-S-AdoMet</note>
    </ligand>
</feature>
<keyword evidence="7 9" id="KW-0411">Iron-sulfur</keyword>
<dbReference type="SFLD" id="SFLDG01058">
    <property type="entry name" value="lipoyl_synthase_like"/>
    <property type="match status" value="1"/>
</dbReference>
<dbReference type="InterPro" id="IPR031691">
    <property type="entry name" value="LIAS_N"/>
</dbReference>
<dbReference type="GO" id="GO:0005737">
    <property type="term" value="C:cytoplasm"/>
    <property type="evidence" value="ECO:0007669"/>
    <property type="project" value="UniProtKB-SubCell"/>
</dbReference>
<dbReference type="GO" id="GO:0051539">
    <property type="term" value="F:4 iron, 4 sulfur cluster binding"/>
    <property type="evidence" value="ECO:0007669"/>
    <property type="project" value="UniProtKB-UniRule"/>
</dbReference>
<keyword evidence="1 9" id="KW-0004">4Fe-4S</keyword>
<dbReference type="RefSeq" id="WP_228855543.1">
    <property type="nucleotide sequence ID" value="NZ_AP024086.1"/>
</dbReference>
<dbReference type="EC" id="2.8.1.8" evidence="9"/>
<dbReference type="NCBIfam" id="TIGR00510">
    <property type="entry name" value="lipA"/>
    <property type="match status" value="1"/>
</dbReference>
<comment type="catalytic activity">
    <reaction evidence="8 9">
        <text>[[Fe-S] cluster scaffold protein carrying a second [4Fe-4S](2+) cluster] + N(6)-octanoyl-L-lysyl-[protein] + 2 oxidized [2Fe-2S]-[ferredoxin] + 2 S-adenosyl-L-methionine + 4 H(+) = [[Fe-S] cluster scaffold protein] + N(6)-[(R)-dihydrolipoyl]-L-lysyl-[protein] + 4 Fe(3+) + 2 hydrogen sulfide + 2 5'-deoxyadenosine + 2 L-methionine + 2 reduced [2Fe-2S]-[ferredoxin]</text>
        <dbReference type="Rhea" id="RHEA:16585"/>
        <dbReference type="Rhea" id="RHEA-COMP:9928"/>
        <dbReference type="Rhea" id="RHEA-COMP:10000"/>
        <dbReference type="Rhea" id="RHEA-COMP:10001"/>
        <dbReference type="Rhea" id="RHEA-COMP:10475"/>
        <dbReference type="Rhea" id="RHEA-COMP:14568"/>
        <dbReference type="Rhea" id="RHEA-COMP:14569"/>
        <dbReference type="ChEBI" id="CHEBI:15378"/>
        <dbReference type="ChEBI" id="CHEBI:17319"/>
        <dbReference type="ChEBI" id="CHEBI:29034"/>
        <dbReference type="ChEBI" id="CHEBI:29919"/>
        <dbReference type="ChEBI" id="CHEBI:33722"/>
        <dbReference type="ChEBI" id="CHEBI:33737"/>
        <dbReference type="ChEBI" id="CHEBI:33738"/>
        <dbReference type="ChEBI" id="CHEBI:57844"/>
        <dbReference type="ChEBI" id="CHEBI:59789"/>
        <dbReference type="ChEBI" id="CHEBI:78809"/>
        <dbReference type="ChEBI" id="CHEBI:83100"/>
        <dbReference type="EC" id="2.8.1.8"/>
    </reaction>
</comment>
<dbReference type="GO" id="GO:0016992">
    <property type="term" value="F:lipoate synthase activity"/>
    <property type="evidence" value="ECO:0007669"/>
    <property type="project" value="UniProtKB-UniRule"/>
</dbReference>
<comment type="similarity">
    <text evidence="9">Belongs to the radical SAM superfamily. Lipoyl synthase family.</text>
</comment>
<keyword evidence="3 9" id="KW-0808">Transferase</keyword>
<dbReference type="PROSITE" id="PS51918">
    <property type="entry name" value="RADICAL_SAM"/>
    <property type="match status" value="1"/>
</dbReference>
<feature type="binding site" evidence="9">
    <location>
        <position position="281"/>
    </location>
    <ligand>
        <name>[4Fe-4S] cluster</name>
        <dbReference type="ChEBI" id="CHEBI:49883"/>
        <label>1</label>
    </ligand>
</feature>
<evidence type="ECO:0000256" key="3">
    <source>
        <dbReference type="ARBA" id="ARBA00022679"/>
    </source>
</evidence>
<feature type="binding site" evidence="9">
    <location>
        <position position="75"/>
    </location>
    <ligand>
        <name>[4Fe-4S] cluster</name>
        <dbReference type="ChEBI" id="CHEBI:49883"/>
        <label>2</label>
        <note>4Fe-4S-S-AdoMet</note>
    </ligand>
</feature>
<feature type="domain" description="Radical SAM core" evidence="10">
    <location>
        <begin position="54"/>
        <end position="270"/>
    </location>
</feature>
<evidence type="ECO:0000256" key="1">
    <source>
        <dbReference type="ARBA" id="ARBA00022485"/>
    </source>
</evidence>
<keyword evidence="12" id="KW-1185">Reference proteome</keyword>
<feature type="binding site" evidence="9">
    <location>
        <position position="72"/>
    </location>
    <ligand>
        <name>[4Fe-4S] cluster</name>
        <dbReference type="ChEBI" id="CHEBI:49883"/>
        <label>2</label>
        <note>4Fe-4S-S-AdoMet</note>
    </ligand>
</feature>
<evidence type="ECO:0000313" key="11">
    <source>
        <dbReference type="EMBL" id="BCL63273.1"/>
    </source>
</evidence>
<evidence type="ECO:0000259" key="10">
    <source>
        <dbReference type="PROSITE" id="PS51918"/>
    </source>
</evidence>
<keyword evidence="5 9" id="KW-0479">Metal-binding</keyword>
<dbReference type="GO" id="GO:0046872">
    <property type="term" value="F:metal ion binding"/>
    <property type="evidence" value="ECO:0007669"/>
    <property type="project" value="UniProtKB-KW"/>
</dbReference>
<evidence type="ECO:0000256" key="4">
    <source>
        <dbReference type="ARBA" id="ARBA00022691"/>
    </source>
</evidence>
<dbReference type="Pfam" id="PF04055">
    <property type="entry name" value="Radical_SAM"/>
    <property type="match status" value="1"/>
</dbReference>
<organism evidence="11 12">
    <name type="scientific">Desulfomarina profundi</name>
    <dbReference type="NCBI Taxonomy" id="2772557"/>
    <lineage>
        <taxon>Bacteria</taxon>
        <taxon>Pseudomonadati</taxon>
        <taxon>Thermodesulfobacteriota</taxon>
        <taxon>Desulfobulbia</taxon>
        <taxon>Desulfobulbales</taxon>
        <taxon>Desulfobulbaceae</taxon>
        <taxon>Desulfomarina</taxon>
    </lineage>
</organism>
<keyword evidence="2 9" id="KW-0963">Cytoplasm</keyword>
<dbReference type="SFLD" id="SFLDS00029">
    <property type="entry name" value="Radical_SAM"/>
    <property type="match status" value="1"/>
</dbReference>
<gene>
    <name evidence="11" type="primary">lipA1</name>
    <name evidence="9" type="synonym">lipA</name>
    <name evidence="11" type="ORF">DGMP_39660</name>
</gene>
<proteinExistence type="inferred from homology"/>
<dbReference type="CDD" id="cd01335">
    <property type="entry name" value="Radical_SAM"/>
    <property type="match status" value="1"/>
</dbReference>
<dbReference type="InterPro" id="IPR007197">
    <property type="entry name" value="rSAM"/>
</dbReference>
<name>A0A8D5JF17_9BACT</name>
<dbReference type="PANTHER" id="PTHR10949:SF0">
    <property type="entry name" value="LIPOYL SYNTHASE, MITOCHONDRIAL"/>
    <property type="match status" value="1"/>
</dbReference>
<sequence>MGGCAEGIRVGKPKWLRRSLPSGPEYEKLRQLLKSRELTTVCQEAQCPNQFECYGKGTATFMILGERCTRNCGFCAVAHRPVEGPDESEPMRVAEAVVSLKLRYAVITSVTRDDLADGGASFFAETIRAIRFCSPKTLIEVLIPDLQGDWQSLQTILDAGPDVLNHNIETVKRLYSRVRPQAVYTRSLALLTEVKKKKKDMITKTGIMVGLGERAEELLETWQDLRQTGCDLLTIGQYLQPSSTHLQVKRFVPPEEFEIYRDKALGLGFSGVASGPFVRSSYKAEKLYRKALVKSRERE</sequence>
<evidence type="ECO:0000256" key="6">
    <source>
        <dbReference type="ARBA" id="ARBA00023004"/>
    </source>
</evidence>
<dbReference type="InterPro" id="IPR003698">
    <property type="entry name" value="Lipoyl_synth"/>
</dbReference>
<feature type="binding site" evidence="9">
    <location>
        <position position="53"/>
    </location>
    <ligand>
        <name>[4Fe-4S] cluster</name>
        <dbReference type="ChEBI" id="CHEBI:49883"/>
        <label>1</label>
    </ligand>
</feature>
<protein>
    <recommendedName>
        <fullName evidence="9">Lipoyl synthase</fullName>
        <ecNumber evidence="9">2.8.1.8</ecNumber>
    </recommendedName>
    <alternativeName>
        <fullName evidence="9">Lip-syn</fullName>
        <shortName evidence="9">LS</shortName>
    </alternativeName>
    <alternativeName>
        <fullName evidence="9">Lipoate synthase</fullName>
    </alternativeName>
    <alternativeName>
        <fullName evidence="9">Lipoic acid synthase</fullName>
    </alternativeName>
    <alternativeName>
        <fullName evidence="9">Sulfur insertion protein LipA</fullName>
    </alternativeName>
</protein>
<keyword evidence="6 9" id="KW-0408">Iron</keyword>
<dbReference type="AlphaFoldDB" id="A0A8D5JF17"/>